<sequence>MAIEPDNKDWTWVTERVCPDCGFDPAGTTPERVSQMVLEQPVRWEAVLHREDVAVRPDDGTWSPLEYAAHVRDVLELFRERLHLMVQTDGAAFDNWDQDATAVAKEYRTESPRRVLRQISEEATLTARAFRETPEAALGHHGLRSNGSSFTVTTLSAYFLHDLAHHLYDVKG</sequence>
<dbReference type="InterPro" id="IPR034660">
    <property type="entry name" value="DinB/YfiT-like"/>
</dbReference>
<comment type="caution">
    <text evidence="2">The sequence shown here is derived from an EMBL/GenBank/DDBJ whole genome shotgun (WGS) entry which is preliminary data.</text>
</comment>
<dbReference type="InterPro" id="IPR024775">
    <property type="entry name" value="DinB-like"/>
</dbReference>
<dbReference type="Pfam" id="PF12867">
    <property type="entry name" value="DinB_2"/>
    <property type="match status" value="1"/>
</dbReference>
<dbReference type="EMBL" id="JAVALS010000001">
    <property type="protein sequence ID" value="MDP5225843.1"/>
    <property type="molecule type" value="Genomic_DNA"/>
</dbReference>
<dbReference type="Proteomes" id="UP001232725">
    <property type="component" value="Unassembled WGS sequence"/>
</dbReference>
<proteinExistence type="predicted"/>
<protein>
    <submittedName>
        <fullName evidence="2">DinB family protein</fullName>
    </submittedName>
</protein>
<evidence type="ECO:0000259" key="1">
    <source>
        <dbReference type="Pfam" id="PF12867"/>
    </source>
</evidence>
<accession>A0ABT9IJT4</accession>
<reference evidence="2 3" key="1">
    <citation type="submission" date="2023-08" db="EMBL/GenBank/DDBJ databases">
        <title>Arthrobacter horti sp. nov., isolated from forest soil.</title>
        <authorList>
            <person name="Park M."/>
        </authorList>
    </citation>
    <scope>NUCLEOTIDE SEQUENCE [LARGE SCALE GENOMIC DNA]</scope>
    <source>
        <strain evidence="2 3">YJM1</strain>
    </source>
</reference>
<evidence type="ECO:0000313" key="2">
    <source>
        <dbReference type="EMBL" id="MDP5225843.1"/>
    </source>
</evidence>
<dbReference type="Gene3D" id="1.20.120.450">
    <property type="entry name" value="dinb family like domain"/>
    <property type="match status" value="1"/>
</dbReference>
<evidence type="ECO:0000313" key="3">
    <source>
        <dbReference type="Proteomes" id="UP001232725"/>
    </source>
</evidence>
<keyword evidence="3" id="KW-1185">Reference proteome</keyword>
<gene>
    <name evidence="2" type="ORF">Q9R02_01565</name>
</gene>
<dbReference type="SUPFAM" id="SSF109854">
    <property type="entry name" value="DinB/YfiT-like putative metalloenzymes"/>
    <property type="match status" value="1"/>
</dbReference>
<feature type="domain" description="DinB-like" evidence="1">
    <location>
        <begin position="51"/>
        <end position="167"/>
    </location>
</feature>
<dbReference type="RefSeq" id="WP_305994881.1">
    <property type="nucleotide sequence ID" value="NZ_JAVALS010000001.1"/>
</dbReference>
<organism evidence="2 3">
    <name type="scientific">Arthrobacter horti</name>
    <dbReference type="NCBI Taxonomy" id="3068273"/>
    <lineage>
        <taxon>Bacteria</taxon>
        <taxon>Bacillati</taxon>
        <taxon>Actinomycetota</taxon>
        <taxon>Actinomycetes</taxon>
        <taxon>Micrococcales</taxon>
        <taxon>Micrococcaceae</taxon>
        <taxon>Arthrobacter</taxon>
    </lineage>
</organism>
<name>A0ABT9IJT4_9MICC</name>